<evidence type="ECO:0000313" key="1">
    <source>
        <dbReference type="EMBL" id="CED56723.1"/>
    </source>
</evidence>
<dbReference type="Proteomes" id="UP000032427">
    <property type="component" value="Chromosome 2"/>
</dbReference>
<accession>A0A090JZ33</accession>
<organism evidence="1 2">
    <name type="scientific">Aliivibrio wodanis</name>
    <dbReference type="NCBI Taxonomy" id="80852"/>
    <lineage>
        <taxon>Bacteria</taxon>
        <taxon>Pseudomonadati</taxon>
        <taxon>Pseudomonadota</taxon>
        <taxon>Gammaproteobacteria</taxon>
        <taxon>Vibrionales</taxon>
        <taxon>Vibrionaceae</taxon>
        <taxon>Aliivibrio</taxon>
    </lineage>
</organism>
<keyword evidence="2" id="KW-1185">Reference proteome</keyword>
<sequence length="103" mass="12316">MSNDMNNYQVFHRSQYYQQTNRLIQANVERMLELQPDLLVDFTQCPRLFLAEKFADMLSAMEPIGVERVKNRYRPDLDDEVQIDIGTHRKMEIIDGISYAYFY</sequence>
<reference evidence="2" key="1">
    <citation type="submission" date="2014-09" db="EMBL/GenBank/DDBJ databases">
        <authorList>
            <person name="Hjerde E."/>
        </authorList>
    </citation>
    <scope>NUCLEOTIDE SEQUENCE [LARGE SCALE GENOMIC DNA]</scope>
    <source>
        <strain evidence="2">06/09/139</strain>
    </source>
</reference>
<dbReference type="KEGG" id="awd:AWOD_II_0064"/>
<dbReference type="STRING" id="80852.AWOD_II_0064"/>
<dbReference type="PATRIC" id="fig|80852.17.peg.2804"/>
<evidence type="ECO:0000313" key="2">
    <source>
        <dbReference type="Proteomes" id="UP000032427"/>
    </source>
</evidence>
<protein>
    <submittedName>
        <fullName evidence="1">Uncharacterized protein</fullName>
    </submittedName>
</protein>
<proteinExistence type="predicted"/>
<dbReference type="HOGENOM" id="CLU_2257789_0_0_6"/>
<dbReference type="EMBL" id="LN554847">
    <property type="protein sequence ID" value="CED56723.1"/>
    <property type="molecule type" value="Genomic_DNA"/>
</dbReference>
<gene>
    <name evidence="1" type="ORF">AWOD_II_0064</name>
</gene>
<dbReference type="AlphaFoldDB" id="A0A090JZ33"/>
<name>A0A090JZ33_9GAMM</name>